<feature type="compositionally biased region" description="Pro residues" evidence="1">
    <location>
        <begin position="343"/>
        <end position="352"/>
    </location>
</feature>
<sequence length="513" mass="54696">MEPYKYSSYEGDSSPHPREVEYEGAVAWDDATHSSAAAAARVRLMVSYGGRIQPRPGDTQLSYVGGETKILSLDRSMRFAAFQSKLAAMAGADEGSVVVKYQLPDEDLDALVSITNDDDLDHMLHEYDRLLLPRSSSSSTGSSSSRSSAPRLRVFIFPPNPPPPPSAALLEPSRTDRQWFLDALNSAPPPPAASAPPPAPAPPLQQIEIPAAPPPIATAPPPPAAPPAPAPAPAPSSDYLVGGFDRGFAQPPMAKAKDPPFEAAWKPDPTRENWQIGGDPAFSAVYPVELQRRFQENLKITDNQPPPQQPPPPPPTQRMSGEETFARAYSSPDYYLPTMQEKPPAPSPPVGPMPTGYMPVPRNTVIPPGRFTSAAGGDQQPVYFIPAPTTAGAVYTQPPPQPPPPQGYLTTVPNLSPANVYREPVVYAMAPTPAPAPTQPQGSVKVVSQPSEGVGMVRMPQGPESTLAYAPPQVAYDSTGRAVYYGAFPSYQAVTSIPLSTEPARPVKPSQIS</sequence>
<dbReference type="Pfam" id="PF00564">
    <property type="entry name" value="PB1"/>
    <property type="match status" value="1"/>
</dbReference>
<dbReference type="InterPro" id="IPR053198">
    <property type="entry name" value="Gynoecium_Dev_Regulator"/>
</dbReference>
<dbReference type="CDD" id="cd06410">
    <property type="entry name" value="PB1_UP2"/>
    <property type="match status" value="1"/>
</dbReference>
<dbReference type="SMART" id="SM00666">
    <property type="entry name" value="PB1"/>
    <property type="match status" value="1"/>
</dbReference>
<dbReference type="Gene3D" id="3.10.20.90">
    <property type="entry name" value="Phosphatidylinositol 3-kinase Catalytic Subunit, Chain A, domain 1"/>
    <property type="match status" value="1"/>
</dbReference>
<evidence type="ECO:0000256" key="1">
    <source>
        <dbReference type="SAM" id="MobiDB-lite"/>
    </source>
</evidence>
<dbReference type="GeneID" id="109727520"/>
<dbReference type="RefSeq" id="XP_020113249.1">
    <property type="nucleotide sequence ID" value="XM_020257660.1"/>
</dbReference>
<feature type="compositionally biased region" description="Low complexity" evidence="1">
    <location>
        <begin position="133"/>
        <end position="153"/>
    </location>
</feature>
<gene>
    <name evidence="4" type="primary">LOC109727520</name>
</gene>
<feature type="region of interest" description="Disordered" evidence="1">
    <location>
        <begin position="183"/>
        <end position="278"/>
    </location>
</feature>
<keyword evidence="3" id="KW-1185">Reference proteome</keyword>
<dbReference type="PANTHER" id="PTHR31066:SF85">
    <property type="entry name" value="OS02G0809100 PROTEIN"/>
    <property type="match status" value="1"/>
</dbReference>
<dbReference type="Proteomes" id="UP000515123">
    <property type="component" value="Linkage group 22"/>
</dbReference>
<dbReference type="PANTHER" id="PTHR31066">
    <property type="entry name" value="OS05G0427100 PROTEIN-RELATED"/>
    <property type="match status" value="1"/>
</dbReference>
<dbReference type="Gramene" id="Aco006970.1.mrna1">
    <property type="protein sequence ID" value="Aco006970.1.mrna1.cds1"/>
    <property type="gene ID" value="Aco006970.1.path1"/>
</dbReference>
<evidence type="ECO:0000313" key="4">
    <source>
        <dbReference type="RefSeq" id="XP_020113249.1"/>
    </source>
</evidence>
<dbReference type="AlphaFoldDB" id="A0A6P5GZK5"/>
<feature type="region of interest" description="Disordered" evidence="1">
    <location>
        <begin position="133"/>
        <end position="170"/>
    </location>
</feature>
<evidence type="ECO:0000313" key="3">
    <source>
        <dbReference type="Proteomes" id="UP000515123"/>
    </source>
</evidence>
<dbReference type="SUPFAM" id="SSF54277">
    <property type="entry name" value="CAD &amp; PB1 domains"/>
    <property type="match status" value="1"/>
</dbReference>
<name>A0A6P5GZK5_ANACO</name>
<feature type="compositionally biased region" description="Pro residues" evidence="1">
    <location>
        <begin position="304"/>
        <end position="316"/>
    </location>
</feature>
<dbReference type="OrthoDB" id="1938580at2759"/>
<proteinExistence type="predicted"/>
<organism evidence="3 4">
    <name type="scientific">Ananas comosus</name>
    <name type="common">Pineapple</name>
    <name type="synonym">Ananas ananas</name>
    <dbReference type="NCBI Taxonomy" id="4615"/>
    <lineage>
        <taxon>Eukaryota</taxon>
        <taxon>Viridiplantae</taxon>
        <taxon>Streptophyta</taxon>
        <taxon>Embryophyta</taxon>
        <taxon>Tracheophyta</taxon>
        <taxon>Spermatophyta</taxon>
        <taxon>Magnoliopsida</taxon>
        <taxon>Liliopsida</taxon>
        <taxon>Poales</taxon>
        <taxon>Bromeliaceae</taxon>
        <taxon>Bromelioideae</taxon>
        <taxon>Ananas</taxon>
    </lineage>
</organism>
<evidence type="ECO:0000259" key="2">
    <source>
        <dbReference type="SMART" id="SM00666"/>
    </source>
</evidence>
<reference evidence="3" key="1">
    <citation type="journal article" date="2015" name="Nat. Genet.">
        <title>The pineapple genome and the evolution of CAM photosynthesis.</title>
        <authorList>
            <person name="Ming R."/>
            <person name="VanBuren R."/>
            <person name="Wai C.M."/>
            <person name="Tang H."/>
            <person name="Schatz M.C."/>
            <person name="Bowers J.E."/>
            <person name="Lyons E."/>
            <person name="Wang M.L."/>
            <person name="Chen J."/>
            <person name="Biggers E."/>
            <person name="Zhang J."/>
            <person name="Huang L."/>
            <person name="Zhang L."/>
            <person name="Miao W."/>
            <person name="Zhang J."/>
            <person name="Ye Z."/>
            <person name="Miao C."/>
            <person name="Lin Z."/>
            <person name="Wang H."/>
            <person name="Zhou H."/>
            <person name="Yim W.C."/>
            <person name="Priest H.D."/>
            <person name="Zheng C."/>
            <person name="Woodhouse M."/>
            <person name="Edger P.P."/>
            <person name="Guyot R."/>
            <person name="Guo H.B."/>
            <person name="Guo H."/>
            <person name="Zheng G."/>
            <person name="Singh R."/>
            <person name="Sharma A."/>
            <person name="Min X."/>
            <person name="Zheng Y."/>
            <person name="Lee H."/>
            <person name="Gurtowski J."/>
            <person name="Sedlazeck F.J."/>
            <person name="Harkess A."/>
            <person name="McKain M.R."/>
            <person name="Liao Z."/>
            <person name="Fang J."/>
            <person name="Liu J."/>
            <person name="Zhang X."/>
            <person name="Zhang Q."/>
            <person name="Hu W."/>
            <person name="Qin Y."/>
            <person name="Wang K."/>
            <person name="Chen L.Y."/>
            <person name="Shirley N."/>
            <person name="Lin Y.R."/>
            <person name="Liu L.Y."/>
            <person name="Hernandez A.G."/>
            <person name="Wright C.L."/>
            <person name="Bulone V."/>
            <person name="Tuskan G.A."/>
            <person name="Heath K."/>
            <person name="Zee F."/>
            <person name="Moore P.H."/>
            <person name="Sunkar R."/>
            <person name="Leebens-Mack J.H."/>
            <person name="Mockler T."/>
            <person name="Bennetzen J.L."/>
            <person name="Freeling M."/>
            <person name="Sankoff D."/>
            <person name="Paterson A.H."/>
            <person name="Zhu X."/>
            <person name="Yang X."/>
            <person name="Smith J.A."/>
            <person name="Cushman J.C."/>
            <person name="Paull R.E."/>
            <person name="Yu Q."/>
        </authorList>
    </citation>
    <scope>NUCLEOTIDE SEQUENCE [LARGE SCALE GENOMIC DNA]</scope>
    <source>
        <strain evidence="3">cv. F153</strain>
    </source>
</reference>
<feature type="compositionally biased region" description="Pro residues" evidence="1">
    <location>
        <begin position="211"/>
        <end position="234"/>
    </location>
</feature>
<dbReference type="InterPro" id="IPR000270">
    <property type="entry name" value="PB1_dom"/>
</dbReference>
<reference evidence="4" key="2">
    <citation type="submission" date="2025-08" db="UniProtKB">
        <authorList>
            <consortium name="RefSeq"/>
        </authorList>
    </citation>
    <scope>IDENTIFICATION</scope>
    <source>
        <tissue evidence="4">Leaf</tissue>
    </source>
</reference>
<feature type="domain" description="PB1" evidence="2">
    <location>
        <begin position="56"/>
        <end position="157"/>
    </location>
</feature>
<feature type="compositionally biased region" description="Pro residues" evidence="1">
    <location>
        <begin position="187"/>
        <end position="203"/>
    </location>
</feature>
<protein>
    <submittedName>
        <fullName evidence="4">Extensin-like</fullName>
    </submittedName>
</protein>
<feature type="region of interest" description="Disordered" evidence="1">
    <location>
        <begin position="293"/>
        <end position="361"/>
    </location>
</feature>
<accession>A0A6P5GZK5</accession>